<organism evidence="2 3">
    <name type="scientific">Punica granatum</name>
    <name type="common">Pomegranate</name>
    <dbReference type="NCBI Taxonomy" id="22663"/>
    <lineage>
        <taxon>Eukaryota</taxon>
        <taxon>Viridiplantae</taxon>
        <taxon>Streptophyta</taxon>
        <taxon>Embryophyta</taxon>
        <taxon>Tracheophyta</taxon>
        <taxon>Spermatophyta</taxon>
        <taxon>Magnoliopsida</taxon>
        <taxon>eudicotyledons</taxon>
        <taxon>Gunneridae</taxon>
        <taxon>Pentapetalae</taxon>
        <taxon>rosids</taxon>
        <taxon>malvids</taxon>
        <taxon>Myrtales</taxon>
        <taxon>Lythraceae</taxon>
        <taxon>Punica</taxon>
    </lineage>
</organism>
<feature type="region of interest" description="Disordered" evidence="1">
    <location>
        <begin position="320"/>
        <end position="345"/>
    </location>
</feature>
<proteinExistence type="predicted"/>
<accession>A0A2I0JR31</accession>
<reference evidence="2 3" key="1">
    <citation type="submission" date="2017-11" db="EMBL/GenBank/DDBJ databases">
        <title>De-novo sequencing of pomegranate (Punica granatum L.) genome.</title>
        <authorList>
            <person name="Akparov Z."/>
            <person name="Amiraslanov A."/>
            <person name="Hajiyeva S."/>
            <person name="Abbasov M."/>
            <person name="Kaur K."/>
            <person name="Hamwieh A."/>
            <person name="Solovyev V."/>
            <person name="Salamov A."/>
            <person name="Braich B."/>
            <person name="Kosarev P."/>
            <person name="Mahmoud A."/>
            <person name="Hajiyev E."/>
            <person name="Babayeva S."/>
            <person name="Izzatullayeva V."/>
            <person name="Mammadov A."/>
            <person name="Mammadov A."/>
            <person name="Sharifova S."/>
            <person name="Ojaghi J."/>
            <person name="Eynullazada K."/>
            <person name="Bayramov B."/>
            <person name="Abdulazimova A."/>
            <person name="Shahmuradov I."/>
        </authorList>
    </citation>
    <scope>NUCLEOTIDE SEQUENCE [LARGE SCALE GENOMIC DNA]</scope>
    <source>
        <strain evidence="3">cv. AG2017</strain>
        <tissue evidence="2">Leaf</tissue>
    </source>
</reference>
<evidence type="ECO:0000313" key="3">
    <source>
        <dbReference type="Proteomes" id="UP000233551"/>
    </source>
</evidence>
<dbReference type="PANTHER" id="PTHR11439">
    <property type="entry name" value="GAG-POL-RELATED RETROTRANSPOSON"/>
    <property type="match status" value="1"/>
</dbReference>
<dbReference type="PANTHER" id="PTHR11439:SF496">
    <property type="entry name" value="RNA-DIRECTED DNA POLYMERASE"/>
    <property type="match status" value="1"/>
</dbReference>
<dbReference type="CDD" id="cd09272">
    <property type="entry name" value="RNase_HI_RT_Ty1"/>
    <property type="match status" value="1"/>
</dbReference>
<evidence type="ECO:0000256" key="1">
    <source>
        <dbReference type="SAM" id="MobiDB-lite"/>
    </source>
</evidence>
<dbReference type="STRING" id="22663.A0A2I0JR31"/>
<name>A0A2I0JR31_PUNGR</name>
<feature type="compositionally biased region" description="Basic and acidic residues" evidence="1">
    <location>
        <begin position="329"/>
        <end position="345"/>
    </location>
</feature>
<comment type="caution">
    <text evidence="2">The sequence shown here is derived from an EMBL/GenBank/DDBJ whole genome shotgun (WGS) entry which is preliminary data.</text>
</comment>
<keyword evidence="3" id="KW-1185">Reference proteome</keyword>
<dbReference type="AlphaFoldDB" id="A0A2I0JR31"/>
<evidence type="ECO:0008006" key="4">
    <source>
        <dbReference type="Google" id="ProtNLM"/>
    </source>
</evidence>
<sequence length="345" mass="37932">MHEEKSRGSGLESRKTRLGRCGLRDPREGSRDRLGKTKSARLLRPWHGASVIVPTPLFSGLFAYKLFSYCSWFCARLFASDCRMMNSVPSFGRESSCGKPVGQNGVLTDTTLGFCRSTKCRKGDVSWKSSKQETVADSTTEAEYIAASNAAKETVWIKKFVIELAVVPSIADPVELYCDNNGDIAQAKEPRSHQRSKHILRRFHLIREIVDKGDTFGRAGTRGKTCVGMHRRGRSTGVRTDKRAGERKQVRKWARAGTRERQRAFGMFGRAGRACMHAGEGRPGSMGAANGSGDWSRSACRSERAGASARGQTCAGVTERLGAGARTSDTVHPRASSESEMMKWT</sequence>
<dbReference type="Proteomes" id="UP000233551">
    <property type="component" value="Unassembled WGS sequence"/>
</dbReference>
<dbReference type="EMBL" id="PGOL01001342">
    <property type="protein sequence ID" value="PKI58759.1"/>
    <property type="molecule type" value="Genomic_DNA"/>
</dbReference>
<gene>
    <name evidence="2" type="ORF">CRG98_020844</name>
</gene>
<evidence type="ECO:0000313" key="2">
    <source>
        <dbReference type="EMBL" id="PKI58759.1"/>
    </source>
</evidence>
<protein>
    <recommendedName>
        <fullName evidence="4">Retrotransposon protein, putative, Ty1-copia subclass</fullName>
    </recommendedName>
</protein>